<feature type="transmembrane region" description="Helical" evidence="1">
    <location>
        <begin position="80"/>
        <end position="99"/>
    </location>
</feature>
<keyword evidence="1" id="KW-0812">Transmembrane</keyword>
<evidence type="ECO:0000256" key="1">
    <source>
        <dbReference type="SAM" id="Phobius"/>
    </source>
</evidence>
<reference evidence="2 3" key="1">
    <citation type="submission" date="2020-04" db="EMBL/GenBank/DDBJ databases">
        <title>Perkinsus olseni comparative genomics.</title>
        <authorList>
            <person name="Bogema D.R."/>
        </authorList>
    </citation>
    <scope>NUCLEOTIDE SEQUENCE [LARGE SCALE GENOMIC DNA]</scope>
    <source>
        <strain evidence="2 3">ATCC PRA-207</strain>
    </source>
</reference>
<dbReference type="AlphaFoldDB" id="A0A7J6QN47"/>
<organism evidence="2 3">
    <name type="scientific">Perkinsus olseni</name>
    <name type="common">Perkinsus atlanticus</name>
    <dbReference type="NCBI Taxonomy" id="32597"/>
    <lineage>
        <taxon>Eukaryota</taxon>
        <taxon>Sar</taxon>
        <taxon>Alveolata</taxon>
        <taxon>Perkinsozoa</taxon>
        <taxon>Perkinsea</taxon>
        <taxon>Perkinsida</taxon>
        <taxon>Perkinsidae</taxon>
        <taxon>Perkinsus</taxon>
    </lineage>
</organism>
<dbReference type="Proteomes" id="UP000553632">
    <property type="component" value="Unassembled WGS sequence"/>
</dbReference>
<gene>
    <name evidence="2" type="ORF">FOZ63_011449</name>
</gene>
<dbReference type="EMBL" id="JABANO010031699">
    <property type="protein sequence ID" value="KAF4709825.1"/>
    <property type="molecule type" value="Genomic_DNA"/>
</dbReference>
<keyword evidence="1" id="KW-1133">Transmembrane helix</keyword>
<protein>
    <submittedName>
        <fullName evidence="2">Uncharacterized protein</fullName>
    </submittedName>
</protein>
<evidence type="ECO:0000313" key="3">
    <source>
        <dbReference type="Proteomes" id="UP000553632"/>
    </source>
</evidence>
<comment type="caution">
    <text evidence="2">The sequence shown here is derived from an EMBL/GenBank/DDBJ whole genome shotgun (WGS) entry which is preliminary data.</text>
</comment>
<sequence length="237" mass="26065">MFANNRRKCTRALLRRELTGLGELVKELVWEHRIDLWLGQYAVSLCRLMAALDRLLGRLCSSCGDRACVMCTLGMIESPLGLSSVCMVSGLLVALHVLFGPVSTTHVMGCTSSRRRADDSVVNPDLRPLSAKATKQGLACSSPCEQGSASTSSQAHPHGLPEVFTFLRFTLDASARVFSRSVSSWKATYLEISLLGTTLPLSSPWVREALRLLWNHRILGVLTRSILMGRWVIGTFC</sequence>
<accession>A0A7J6QN47</accession>
<keyword evidence="3" id="KW-1185">Reference proteome</keyword>
<name>A0A7J6QN47_PEROL</name>
<keyword evidence="1" id="KW-0472">Membrane</keyword>
<evidence type="ECO:0000313" key="2">
    <source>
        <dbReference type="EMBL" id="KAF4709825.1"/>
    </source>
</evidence>
<proteinExistence type="predicted"/>